<dbReference type="SUPFAM" id="SSF53850">
    <property type="entry name" value="Periplasmic binding protein-like II"/>
    <property type="match status" value="1"/>
</dbReference>
<evidence type="ECO:0000259" key="5">
    <source>
        <dbReference type="PROSITE" id="PS50931"/>
    </source>
</evidence>
<dbReference type="PANTHER" id="PTHR30537:SF31">
    <property type="entry name" value="TRANSCRIPTIONAL REGULATOR, LYSR FAMILY"/>
    <property type="match status" value="1"/>
</dbReference>
<dbReference type="Gene3D" id="3.40.190.290">
    <property type="match status" value="1"/>
</dbReference>
<comment type="similarity">
    <text evidence="1">Belongs to the LysR transcriptional regulatory family.</text>
</comment>
<dbReference type="PROSITE" id="PS50931">
    <property type="entry name" value="HTH_LYSR"/>
    <property type="match status" value="1"/>
</dbReference>
<dbReference type="SUPFAM" id="SSF46785">
    <property type="entry name" value="Winged helix' DNA-binding domain"/>
    <property type="match status" value="1"/>
</dbReference>
<dbReference type="Pfam" id="PF03466">
    <property type="entry name" value="LysR_substrate"/>
    <property type="match status" value="1"/>
</dbReference>
<keyword evidence="2" id="KW-0805">Transcription regulation</keyword>
<reference evidence="6 7" key="1">
    <citation type="submission" date="2016-10" db="EMBL/GenBank/DDBJ databases">
        <authorList>
            <person name="de Groot N.N."/>
        </authorList>
    </citation>
    <scope>NUCLEOTIDE SEQUENCE [LARGE SCALE GENOMIC DNA]</scope>
    <source>
        <strain evidence="6 7">DSM 1041</strain>
    </source>
</reference>
<dbReference type="PANTHER" id="PTHR30537">
    <property type="entry name" value="HTH-TYPE TRANSCRIPTIONAL REGULATOR"/>
    <property type="match status" value="1"/>
</dbReference>
<gene>
    <name evidence="6" type="ORF">SAMN04244579_00578</name>
</gene>
<keyword evidence="3 6" id="KW-0238">DNA-binding</keyword>
<dbReference type="GO" id="GO:0003700">
    <property type="term" value="F:DNA-binding transcription factor activity"/>
    <property type="evidence" value="ECO:0007669"/>
    <property type="project" value="InterPro"/>
</dbReference>
<evidence type="ECO:0000256" key="1">
    <source>
        <dbReference type="ARBA" id="ARBA00009437"/>
    </source>
</evidence>
<dbReference type="InterPro" id="IPR036388">
    <property type="entry name" value="WH-like_DNA-bd_sf"/>
</dbReference>
<dbReference type="InterPro" id="IPR005119">
    <property type="entry name" value="LysR_subst-bd"/>
</dbReference>
<dbReference type="Proteomes" id="UP000199005">
    <property type="component" value="Unassembled WGS sequence"/>
</dbReference>
<feature type="domain" description="HTH lysR-type" evidence="5">
    <location>
        <begin position="1"/>
        <end position="59"/>
    </location>
</feature>
<evidence type="ECO:0000256" key="2">
    <source>
        <dbReference type="ARBA" id="ARBA00023015"/>
    </source>
</evidence>
<dbReference type="Pfam" id="PF00126">
    <property type="entry name" value="HTH_1"/>
    <property type="match status" value="1"/>
</dbReference>
<dbReference type="EMBL" id="FNYO01000005">
    <property type="protein sequence ID" value="SEI45969.1"/>
    <property type="molecule type" value="Genomic_DNA"/>
</dbReference>
<dbReference type="FunFam" id="1.10.10.10:FF:000001">
    <property type="entry name" value="LysR family transcriptional regulator"/>
    <property type="match status" value="1"/>
</dbReference>
<evidence type="ECO:0000256" key="4">
    <source>
        <dbReference type="ARBA" id="ARBA00023163"/>
    </source>
</evidence>
<dbReference type="InterPro" id="IPR000847">
    <property type="entry name" value="LysR_HTH_N"/>
</dbReference>
<protein>
    <submittedName>
        <fullName evidence="6">DNA-binding transcriptional regulator, LysR family</fullName>
    </submittedName>
</protein>
<evidence type="ECO:0000313" key="6">
    <source>
        <dbReference type="EMBL" id="SEI45969.1"/>
    </source>
</evidence>
<dbReference type="InterPro" id="IPR036390">
    <property type="entry name" value="WH_DNA-bd_sf"/>
</dbReference>
<dbReference type="InterPro" id="IPR058163">
    <property type="entry name" value="LysR-type_TF_proteobact-type"/>
</dbReference>
<dbReference type="GO" id="GO:0006351">
    <property type="term" value="P:DNA-templated transcription"/>
    <property type="evidence" value="ECO:0007669"/>
    <property type="project" value="TreeGrafter"/>
</dbReference>
<evidence type="ECO:0000256" key="3">
    <source>
        <dbReference type="ARBA" id="ARBA00023125"/>
    </source>
</evidence>
<dbReference type="STRING" id="170623.SAMN04244579_00578"/>
<organism evidence="6 7">
    <name type="scientific">Azotobacter beijerinckii</name>
    <dbReference type="NCBI Taxonomy" id="170623"/>
    <lineage>
        <taxon>Bacteria</taxon>
        <taxon>Pseudomonadati</taxon>
        <taxon>Pseudomonadota</taxon>
        <taxon>Gammaproteobacteria</taxon>
        <taxon>Pseudomonadales</taxon>
        <taxon>Pseudomonadaceae</taxon>
        <taxon>Azotobacter</taxon>
    </lineage>
</organism>
<dbReference type="RefSeq" id="WP_090897009.1">
    <property type="nucleotide sequence ID" value="NZ_FNYO01000005.1"/>
</dbReference>
<accession>A0A1H6QQU0</accession>
<proteinExistence type="inferred from homology"/>
<sequence>MNDLNDLLYFVSVVRHNGFTAAARATSIEKSRLSRRVAELEKRLGVRLLQRSTRSISLTEAGERFYERCVATVEEAEAAYDSVANLRKEPVGIVRVSCPLILAQTYLAPILPAYMASHPKVKLVIEATDREVNLIDERFDLALCARPQIGSAAGLVAKKLGIAQRILVAGHDYLRSKGTPTVPTDLPNFDTLGRSADIYDGSARWDLINRSGVRLEVNHSPRLISNDLRLQLEAAVGGIGIALLPEPIVAATIRARLLERVLPEWSATAHIIHLLYPSPRGMLPSVRSVIDYFMIHLPIGIQERSVVADAFRILS</sequence>
<evidence type="ECO:0000313" key="7">
    <source>
        <dbReference type="Proteomes" id="UP000199005"/>
    </source>
</evidence>
<name>A0A1H6QQU0_9GAMM</name>
<dbReference type="AlphaFoldDB" id="A0A1H6QQU0"/>
<keyword evidence="4" id="KW-0804">Transcription</keyword>
<dbReference type="Gene3D" id="1.10.10.10">
    <property type="entry name" value="Winged helix-like DNA-binding domain superfamily/Winged helix DNA-binding domain"/>
    <property type="match status" value="1"/>
</dbReference>
<dbReference type="GO" id="GO:0043565">
    <property type="term" value="F:sequence-specific DNA binding"/>
    <property type="evidence" value="ECO:0007669"/>
    <property type="project" value="TreeGrafter"/>
</dbReference>